<sequence length="352" mass="38955">MGSGASKYAVEVDKVCAITARAEERRVRNLIARGSADAAETYKQLIEGMARHVDDAEFQDEACDLLISFSEETSHMEALVEAGVVKAVAAAMYNHSEKELRRKCMKCLLKICRGRKGISGSDVRRMLEGILEKLPSDTKKELLDMAEKEGNEEEAEVEQVERTDAEAEETVRSEGPWVPPSAVMEMAFQKASEEEMVAATKAAVRHLHSVTQLALNLRGQLLGDKECQRLGKALRTPKLEELSLDLGAAIRQGYKSLAGGLKHLKDLRKLTLGLRNNPMSEQDCETLAEALKALTALRCLVLRLPEQQSGSHKGWEALKRVLPCLPNLNDLTLDLQQFCINRAAELHTEPVL</sequence>
<name>A0A812Q4H5_9DINO</name>
<dbReference type="SUPFAM" id="SSF52047">
    <property type="entry name" value="RNI-like"/>
    <property type="match status" value="1"/>
</dbReference>
<evidence type="ECO:0000256" key="1">
    <source>
        <dbReference type="SAM" id="MobiDB-lite"/>
    </source>
</evidence>
<dbReference type="Gene3D" id="1.25.10.10">
    <property type="entry name" value="Leucine-rich Repeat Variant"/>
    <property type="match status" value="1"/>
</dbReference>
<evidence type="ECO:0000313" key="3">
    <source>
        <dbReference type="Proteomes" id="UP000604046"/>
    </source>
</evidence>
<proteinExistence type="predicted"/>
<organism evidence="2 3">
    <name type="scientific">Symbiodinium natans</name>
    <dbReference type="NCBI Taxonomy" id="878477"/>
    <lineage>
        <taxon>Eukaryota</taxon>
        <taxon>Sar</taxon>
        <taxon>Alveolata</taxon>
        <taxon>Dinophyceae</taxon>
        <taxon>Suessiales</taxon>
        <taxon>Symbiodiniaceae</taxon>
        <taxon>Symbiodinium</taxon>
    </lineage>
</organism>
<feature type="compositionally biased region" description="Basic and acidic residues" evidence="1">
    <location>
        <begin position="159"/>
        <end position="172"/>
    </location>
</feature>
<dbReference type="EMBL" id="CAJNDS010002202">
    <property type="protein sequence ID" value="CAE7370131.1"/>
    <property type="molecule type" value="Genomic_DNA"/>
</dbReference>
<dbReference type="Gene3D" id="3.80.10.10">
    <property type="entry name" value="Ribonuclease Inhibitor"/>
    <property type="match status" value="1"/>
</dbReference>
<evidence type="ECO:0000313" key="2">
    <source>
        <dbReference type="EMBL" id="CAE7370131.1"/>
    </source>
</evidence>
<dbReference type="InterPro" id="IPR016024">
    <property type="entry name" value="ARM-type_fold"/>
</dbReference>
<accession>A0A812Q4H5</accession>
<dbReference type="InterPro" id="IPR032675">
    <property type="entry name" value="LRR_dom_sf"/>
</dbReference>
<dbReference type="AlphaFoldDB" id="A0A812Q4H5"/>
<comment type="caution">
    <text evidence="2">The sequence shown here is derived from an EMBL/GenBank/DDBJ whole genome shotgun (WGS) entry which is preliminary data.</text>
</comment>
<dbReference type="SUPFAM" id="SSF48371">
    <property type="entry name" value="ARM repeat"/>
    <property type="match status" value="1"/>
</dbReference>
<protein>
    <submittedName>
        <fullName evidence="2">Uncharacterized protein</fullName>
    </submittedName>
</protein>
<feature type="region of interest" description="Disordered" evidence="1">
    <location>
        <begin position="146"/>
        <end position="178"/>
    </location>
</feature>
<dbReference type="Proteomes" id="UP000604046">
    <property type="component" value="Unassembled WGS sequence"/>
</dbReference>
<gene>
    <name evidence="2" type="ORF">SNAT2548_LOCUS20188</name>
</gene>
<dbReference type="InterPro" id="IPR011989">
    <property type="entry name" value="ARM-like"/>
</dbReference>
<keyword evidence="3" id="KW-1185">Reference proteome</keyword>
<reference evidence="2" key="1">
    <citation type="submission" date="2021-02" db="EMBL/GenBank/DDBJ databases">
        <authorList>
            <person name="Dougan E. K."/>
            <person name="Rhodes N."/>
            <person name="Thang M."/>
            <person name="Chan C."/>
        </authorList>
    </citation>
    <scope>NUCLEOTIDE SEQUENCE</scope>
</reference>